<dbReference type="InterPro" id="IPR018044">
    <property type="entry name" value="Peptidase_S11"/>
</dbReference>
<evidence type="ECO:0000256" key="14">
    <source>
        <dbReference type="SAM" id="SignalP"/>
    </source>
</evidence>
<dbReference type="Pfam" id="PF00768">
    <property type="entry name" value="Peptidase_S11"/>
    <property type="match status" value="1"/>
</dbReference>
<dbReference type="PANTHER" id="PTHR21581">
    <property type="entry name" value="D-ALANYL-D-ALANINE CARBOXYPEPTIDASE"/>
    <property type="match status" value="1"/>
</dbReference>
<evidence type="ECO:0000256" key="3">
    <source>
        <dbReference type="ARBA" id="ARBA00007164"/>
    </source>
</evidence>
<evidence type="ECO:0000256" key="11">
    <source>
        <dbReference type="ARBA" id="ARBA00023316"/>
    </source>
</evidence>
<dbReference type="Gene3D" id="3.40.710.10">
    <property type="entry name" value="DD-peptidase/beta-lactamase superfamily"/>
    <property type="match status" value="1"/>
</dbReference>
<feature type="chain" id="PRO_5003392284" description="serine-type D-Ala-D-Ala carboxypeptidase" evidence="14">
    <location>
        <begin position="27"/>
        <end position="391"/>
    </location>
</feature>
<dbReference type="GO" id="GO:0008360">
    <property type="term" value="P:regulation of cell shape"/>
    <property type="evidence" value="ECO:0007669"/>
    <property type="project" value="UniProtKB-KW"/>
</dbReference>
<evidence type="ECO:0000256" key="7">
    <source>
        <dbReference type="ARBA" id="ARBA00022729"/>
    </source>
</evidence>
<evidence type="ECO:0000256" key="12">
    <source>
        <dbReference type="ARBA" id="ARBA00034000"/>
    </source>
</evidence>
<dbReference type="KEGG" id="acu:Atc_0450"/>
<evidence type="ECO:0000256" key="5">
    <source>
        <dbReference type="ARBA" id="ARBA00022645"/>
    </source>
</evidence>
<dbReference type="GO" id="GO:0009002">
    <property type="term" value="F:serine-type D-Ala-D-Ala carboxypeptidase activity"/>
    <property type="evidence" value="ECO:0007669"/>
    <property type="project" value="UniProtKB-EC"/>
</dbReference>
<evidence type="ECO:0000256" key="9">
    <source>
        <dbReference type="ARBA" id="ARBA00022960"/>
    </source>
</evidence>
<evidence type="ECO:0000256" key="13">
    <source>
        <dbReference type="RuleBase" id="RU004016"/>
    </source>
</evidence>
<keyword evidence="11" id="KW-0961">Cell wall biogenesis/degradation</keyword>
<dbReference type="SUPFAM" id="SSF56601">
    <property type="entry name" value="beta-lactamase/transpeptidase-like"/>
    <property type="match status" value="1"/>
</dbReference>
<dbReference type="SUPFAM" id="SSF69189">
    <property type="entry name" value="Penicillin-binding protein associated domain"/>
    <property type="match status" value="1"/>
</dbReference>
<dbReference type="InterPro" id="IPR012907">
    <property type="entry name" value="Peptidase_S11_C"/>
</dbReference>
<evidence type="ECO:0000256" key="2">
    <source>
        <dbReference type="ARBA" id="ARBA00004752"/>
    </source>
</evidence>
<keyword evidence="17" id="KW-1185">Reference proteome</keyword>
<gene>
    <name evidence="16" type="ordered locus">Atc_0450</name>
</gene>
<evidence type="ECO:0000259" key="15">
    <source>
        <dbReference type="SMART" id="SM00936"/>
    </source>
</evidence>
<reference evidence="16 17" key="1">
    <citation type="journal article" date="2011" name="J. Genet. Genomics">
        <title>Unraveling the Acidithiobacillus caldus complete genome and its central metabolisms for carbon assimilation.</title>
        <authorList>
            <person name="You X.Y."/>
            <person name="Guo X."/>
            <person name="Zheng H.J."/>
            <person name="Zhang M.J."/>
            <person name="Liu L.J."/>
            <person name="Zhu Y.Q."/>
            <person name="Zhu B."/>
            <person name="Wang S.Y."/>
            <person name="Zhao G.P."/>
            <person name="Poetsch A."/>
            <person name="Jiang C.Y."/>
            <person name="Liu S.J."/>
        </authorList>
    </citation>
    <scope>NUCLEOTIDE SEQUENCE [LARGE SCALE GENOMIC DNA]</scope>
    <source>
        <strain evidence="16 17">SM-1</strain>
    </source>
</reference>
<dbReference type="GO" id="GO:0009252">
    <property type="term" value="P:peptidoglycan biosynthetic process"/>
    <property type="evidence" value="ECO:0007669"/>
    <property type="project" value="UniProtKB-UniPathway"/>
</dbReference>
<dbReference type="InterPro" id="IPR037167">
    <property type="entry name" value="Peptidase_S11_C_sf"/>
</dbReference>
<dbReference type="HOGENOM" id="CLU_027070_8_1_6"/>
<keyword evidence="8" id="KW-0378">Hydrolase</keyword>
<comment type="similarity">
    <text evidence="3 13">Belongs to the peptidase S11 family.</text>
</comment>
<dbReference type="InterPro" id="IPR012338">
    <property type="entry name" value="Beta-lactam/transpept-like"/>
</dbReference>
<dbReference type="EMBL" id="CP002573">
    <property type="protein sequence ID" value="AEK57101.1"/>
    <property type="molecule type" value="Genomic_DNA"/>
</dbReference>
<organism evidence="16 17">
    <name type="scientific">Acidithiobacillus caldus (strain SM-1)</name>
    <dbReference type="NCBI Taxonomy" id="990288"/>
    <lineage>
        <taxon>Bacteria</taxon>
        <taxon>Pseudomonadati</taxon>
        <taxon>Pseudomonadota</taxon>
        <taxon>Acidithiobacillia</taxon>
        <taxon>Acidithiobacillales</taxon>
        <taxon>Acidithiobacillaceae</taxon>
        <taxon>Acidithiobacillus</taxon>
    </lineage>
</organism>
<protein>
    <recommendedName>
        <fullName evidence="4">serine-type D-Ala-D-Ala carboxypeptidase</fullName>
        <ecNumber evidence="4">3.4.16.4</ecNumber>
    </recommendedName>
</protein>
<accession>F9ZSW6</accession>
<evidence type="ECO:0000256" key="8">
    <source>
        <dbReference type="ARBA" id="ARBA00022801"/>
    </source>
</evidence>
<dbReference type="InterPro" id="IPR015956">
    <property type="entry name" value="Peniciliin-bd_prot_C_sf"/>
</dbReference>
<dbReference type="EC" id="3.4.16.4" evidence="4"/>
<evidence type="ECO:0000313" key="16">
    <source>
        <dbReference type="EMBL" id="AEK57101.1"/>
    </source>
</evidence>
<dbReference type="InterPro" id="IPR001967">
    <property type="entry name" value="Peptidase_S11_N"/>
</dbReference>
<dbReference type="Proteomes" id="UP000006135">
    <property type="component" value="Chromosome"/>
</dbReference>
<dbReference type="PRINTS" id="PR00725">
    <property type="entry name" value="DADACBPTASE1"/>
</dbReference>
<sequence length="391" mass="41617">MCRTTMKPSLPALGLATLFSTQIALGGVPPLPSPPPPPPMPAPQISGVQAAVLLDVQTDQVLMDEHGNRPLNPSGLVKLMTAYLLLQAEHQGLVRPDQNVQVSDRAWHAQGSRMFIQPGLPVTVAQLERGLLIDGGNDAAIVIAQTVAGSVSGFVDLMNRDAAEMGLKHTHFANPDGLPAPDQRSTALDVARLARILIENHPSVLQVAGQPKYTYNHITQYNYNPLAGEKGINGLGVGLASSKHWDLAVSASRDGRSLVAVVLGAASRSSAGADASALLHYGFHGWQQHTVYAAGARVGEIRHLSWSPETLAVTTPKAIEVAVPRGGMGKLSSQFVPAPGLALPIRAREVVGQLELRWQGRLLKSVPVQAAQSVHPAGLVTRLWHRVRAWL</sequence>
<keyword evidence="10" id="KW-0573">Peptidoglycan synthesis</keyword>
<dbReference type="STRING" id="990288.Atc_0450"/>
<feature type="signal peptide" evidence="14">
    <location>
        <begin position="1"/>
        <end position="26"/>
    </location>
</feature>
<name>F9ZSW6_ACICS</name>
<comment type="pathway">
    <text evidence="2">Cell wall biogenesis; peptidoglycan biosynthesis.</text>
</comment>
<evidence type="ECO:0000256" key="1">
    <source>
        <dbReference type="ARBA" id="ARBA00003217"/>
    </source>
</evidence>
<dbReference type="GO" id="GO:0006508">
    <property type="term" value="P:proteolysis"/>
    <property type="evidence" value="ECO:0007669"/>
    <property type="project" value="UniProtKB-KW"/>
</dbReference>
<evidence type="ECO:0000256" key="6">
    <source>
        <dbReference type="ARBA" id="ARBA00022670"/>
    </source>
</evidence>
<comment type="function">
    <text evidence="1">Removes C-terminal D-alanyl residues from sugar-peptide cell wall precursors.</text>
</comment>
<keyword evidence="6" id="KW-0645">Protease</keyword>
<keyword evidence="7 14" id="KW-0732">Signal</keyword>
<dbReference type="GO" id="GO:0071555">
    <property type="term" value="P:cell wall organization"/>
    <property type="evidence" value="ECO:0007669"/>
    <property type="project" value="UniProtKB-KW"/>
</dbReference>
<dbReference type="Pfam" id="PF07943">
    <property type="entry name" value="PBP5_C"/>
    <property type="match status" value="1"/>
</dbReference>
<feature type="domain" description="Peptidase S11 D-Ala-D-Ala carboxypeptidase A C-terminal" evidence="15">
    <location>
        <begin position="286"/>
        <end position="376"/>
    </location>
</feature>
<evidence type="ECO:0000313" key="17">
    <source>
        <dbReference type="Proteomes" id="UP000006135"/>
    </source>
</evidence>
<keyword evidence="9" id="KW-0133">Cell shape</keyword>
<evidence type="ECO:0000256" key="4">
    <source>
        <dbReference type="ARBA" id="ARBA00012448"/>
    </source>
</evidence>
<dbReference type="Gene3D" id="2.60.410.10">
    <property type="entry name" value="D-Ala-D-Ala carboxypeptidase, C-terminal domain"/>
    <property type="match status" value="1"/>
</dbReference>
<comment type="catalytic activity">
    <reaction evidence="12">
        <text>Preferential cleavage: (Ac)2-L-Lys-D-Ala-|-D-Ala. Also transpeptidation of peptidyl-alanyl moieties that are N-acyl substituents of D-alanine.</text>
        <dbReference type="EC" id="3.4.16.4"/>
    </reaction>
</comment>
<dbReference type="UniPathway" id="UPA00219"/>
<keyword evidence="5 16" id="KW-0121">Carboxypeptidase</keyword>
<dbReference type="AlphaFoldDB" id="F9ZSW6"/>
<evidence type="ECO:0000256" key="10">
    <source>
        <dbReference type="ARBA" id="ARBA00022984"/>
    </source>
</evidence>
<dbReference type="SMART" id="SM00936">
    <property type="entry name" value="PBP5_C"/>
    <property type="match status" value="1"/>
</dbReference>
<dbReference type="PANTHER" id="PTHR21581:SF6">
    <property type="entry name" value="TRAFFICKING PROTEIN PARTICLE COMPLEX SUBUNIT 12"/>
    <property type="match status" value="1"/>
</dbReference>
<proteinExistence type="inferred from homology"/>